<dbReference type="RefSeq" id="WP_048619777.1">
    <property type="nucleotide sequence ID" value="NZ_CABHQD010000317.1"/>
</dbReference>
<evidence type="ECO:0000256" key="2">
    <source>
        <dbReference type="SAM" id="SignalP"/>
    </source>
</evidence>
<dbReference type="InterPro" id="IPR000036">
    <property type="entry name" value="Peptidase_A26_omptin"/>
</dbReference>
<evidence type="ECO:0000313" key="3">
    <source>
        <dbReference type="EMBL" id="AKP34880.1"/>
    </source>
</evidence>
<proteinExistence type="predicted"/>
<keyword evidence="3" id="KW-0645">Protease</keyword>
<dbReference type="PIRSF" id="PIRSF001522">
    <property type="entry name" value="Peptidase_A26"/>
    <property type="match status" value="1"/>
</dbReference>
<dbReference type="Pfam" id="PF01278">
    <property type="entry name" value="Omptin"/>
    <property type="match status" value="1"/>
</dbReference>
<reference evidence="3 6" key="1">
    <citation type="journal article" date="2015" name="Genome Announc.">
        <title>De Novo Genome Sequence of Yersinia aleksiciae Y159T.</title>
        <authorList>
            <person name="Sprague L.D."/>
            <person name="Neubauer H."/>
        </authorList>
    </citation>
    <scope>NUCLEOTIDE SEQUENCE [LARGE SCALE GENOMIC DNA]</scope>
    <source>
        <strain evidence="3 6">159</strain>
    </source>
</reference>
<name>A0A0T9UHG6_YERAE</name>
<dbReference type="OrthoDB" id="2112810at2"/>
<dbReference type="EMBL" id="CP011975">
    <property type="protein sequence ID" value="AKP34880.1"/>
    <property type="molecule type" value="Genomic_DNA"/>
</dbReference>
<accession>A0A0T9UHG6</accession>
<evidence type="ECO:0000313" key="6">
    <source>
        <dbReference type="Proteomes" id="UP000069914"/>
    </source>
</evidence>
<protein>
    <submittedName>
        <fullName evidence="4">Peptidase A26 omptin</fullName>
        <ecNumber evidence="4">3.4.23.48</ecNumber>
    </submittedName>
    <submittedName>
        <fullName evidence="3">Protease</fullName>
    </submittedName>
</protein>
<feature type="signal peptide" evidence="2">
    <location>
        <begin position="1"/>
        <end position="25"/>
    </location>
</feature>
<dbReference type="InterPro" id="IPR053724">
    <property type="entry name" value="OMP_A26_sf"/>
</dbReference>
<feature type="active site" evidence="1">
    <location>
        <position position="228"/>
    </location>
</feature>
<feature type="chain" id="PRO_5006698733" evidence="2">
    <location>
        <begin position="26"/>
        <end position="313"/>
    </location>
</feature>
<dbReference type="GeneID" id="61903691"/>
<evidence type="ECO:0000313" key="4">
    <source>
        <dbReference type="EMBL" id="CNL42446.1"/>
    </source>
</evidence>
<sequence>MKNNTLVKKSACALALLMVSHAASASYHSGITDNVTMSASLGSLNAESQEFVYQPENSGHKVSQLDWKAKNTPTIKMDISWDLLSRLTLTARGWSTLSSGHGTMDDYDWLNQSQNQWTNWSHHEKTNLNYANEIDLNAKFWLLHGNNYRVGVMSGYQQSNNSWTAYGGNYSYNNSSHITTLSNNIAAIGYKQKFDMAYLGLAGSYRYQDFEFNTLVKYSPWVNAYGSDEHYQRNLSFKDTSKNTRYYAVTIGAGYYVTQNTKLFIEAAWNRYTEGKGKVQIFDHTTGASATVANGTGIAHQSQTIFMGLQYKF</sequence>
<dbReference type="GO" id="GO:0004190">
    <property type="term" value="F:aspartic-type endopeptidase activity"/>
    <property type="evidence" value="ECO:0007669"/>
    <property type="project" value="InterPro"/>
</dbReference>
<dbReference type="SUPFAM" id="SSF69917">
    <property type="entry name" value="OMPT-like"/>
    <property type="match status" value="1"/>
</dbReference>
<feature type="active site" evidence="1">
    <location>
        <position position="106"/>
    </location>
</feature>
<keyword evidence="4" id="KW-0378">Hydrolase</keyword>
<reference evidence="4" key="2">
    <citation type="submission" date="2015-03" db="EMBL/GenBank/DDBJ databases">
        <authorList>
            <person name="Murphy D."/>
        </authorList>
    </citation>
    <scope>NUCLEOTIDE SEQUENCE [LARGE SCALE GENOMIC DNA]</scope>
    <source>
        <strain evidence="4">IP27925</strain>
    </source>
</reference>
<evidence type="ECO:0000256" key="1">
    <source>
        <dbReference type="PIRSR" id="PIRSR001522-1"/>
    </source>
</evidence>
<dbReference type="Proteomes" id="UP000040088">
    <property type="component" value="Unassembled WGS sequence"/>
</dbReference>
<dbReference type="InterPro" id="IPR020080">
    <property type="entry name" value="OM_adhesin/peptidase_omptin"/>
</dbReference>
<dbReference type="Gene3D" id="2.40.128.90">
    <property type="entry name" value="OMPT-like"/>
    <property type="match status" value="1"/>
</dbReference>
<dbReference type="Proteomes" id="UP000069914">
    <property type="component" value="Chromosome"/>
</dbReference>
<keyword evidence="6" id="KW-1185">Reference proteome</keyword>
<organism evidence="4 5">
    <name type="scientific">Yersinia aleksiciae</name>
    <dbReference type="NCBI Taxonomy" id="263819"/>
    <lineage>
        <taxon>Bacteria</taxon>
        <taxon>Pseudomonadati</taxon>
        <taxon>Pseudomonadota</taxon>
        <taxon>Gammaproteobacteria</taxon>
        <taxon>Enterobacterales</taxon>
        <taxon>Yersiniaceae</taxon>
        <taxon>Yersinia</taxon>
    </lineage>
</organism>
<gene>
    <name evidence="4" type="primary">pla</name>
    <name evidence="3" type="ORF">ACZ76_15805</name>
    <name evidence="4" type="ORF">ERS008460_02827</name>
</gene>
<keyword evidence="2" id="KW-0732">Signal</keyword>
<dbReference type="EMBL" id="CQEM01000013">
    <property type="protein sequence ID" value="CNL42446.1"/>
    <property type="molecule type" value="Genomic_DNA"/>
</dbReference>
<dbReference type="EC" id="3.4.23.48" evidence="4"/>
<dbReference type="PRINTS" id="PR00482">
    <property type="entry name" value="OMPTIN"/>
</dbReference>
<dbReference type="AlphaFoldDB" id="A0A0T9UHG6"/>
<dbReference type="GO" id="GO:0009279">
    <property type="term" value="C:cell outer membrane"/>
    <property type="evidence" value="ECO:0007669"/>
    <property type="project" value="InterPro"/>
</dbReference>
<feature type="active site" evidence="1">
    <location>
        <position position="108"/>
    </location>
</feature>
<evidence type="ECO:0000313" key="5">
    <source>
        <dbReference type="Proteomes" id="UP000040088"/>
    </source>
</evidence>
<feature type="active site" evidence="1">
    <location>
        <position position="230"/>
    </location>
</feature>
<reference evidence="5" key="3">
    <citation type="submission" date="2015-03" db="EMBL/GenBank/DDBJ databases">
        <authorList>
            <consortium name="Pathogen Informatics"/>
        </authorList>
    </citation>
    <scope>NUCLEOTIDE SEQUENCE [LARGE SCALE GENOMIC DNA]</scope>
    <source>
        <strain evidence="5">IP27925</strain>
    </source>
</reference>
<dbReference type="KEGG" id="yak:ACZ76_15805"/>
<dbReference type="GO" id="GO:0006508">
    <property type="term" value="P:proteolysis"/>
    <property type="evidence" value="ECO:0007669"/>
    <property type="project" value="UniProtKB-KW"/>
</dbReference>